<organism evidence="1 2">
    <name type="scientific">Halorhabdus utahensis (strain DSM 12940 / JCM 11049 / AX-2)</name>
    <dbReference type="NCBI Taxonomy" id="519442"/>
    <lineage>
        <taxon>Archaea</taxon>
        <taxon>Methanobacteriati</taxon>
        <taxon>Methanobacteriota</taxon>
        <taxon>Stenosarchaea group</taxon>
        <taxon>Halobacteria</taxon>
        <taxon>Halobacteriales</taxon>
        <taxon>Haloarculaceae</taxon>
        <taxon>Halorhabdus</taxon>
    </lineage>
</organism>
<dbReference type="KEGG" id="hut:Huta_0874"/>
<dbReference type="EMBL" id="CP001687">
    <property type="protein sequence ID" value="ACV11057.1"/>
    <property type="molecule type" value="Genomic_DNA"/>
</dbReference>
<dbReference type="Proteomes" id="UP000002071">
    <property type="component" value="Chromosome"/>
</dbReference>
<evidence type="ECO:0000313" key="2">
    <source>
        <dbReference type="Proteomes" id="UP000002071"/>
    </source>
</evidence>
<dbReference type="Pfam" id="PF19100">
    <property type="entry name" value="DUF5787"/>
    <property type="match status" value="1"/>
</dbReference>
<dbReference type="InterPro" id="IPR043901">
    <property type="entry name" value="DUF5787"/>
</dbReference>
<gene>
    <name evidence="1" type="ordered locus">Huta_0874</name>
</gene>
<dbReference type="AlphaFoldDB" id="C7NUG0"/>
<dbReference type="GeneID" id="8383147"/>
<dbReference type="HOGENOM" id="CLU_770755_0_0_2"/>
<keyword evidence="2" id="KW-1185">Reference proteome</keyword>
<dbReference type="eggNOG" id="arCOG03105">
    <property type="taxonomic scope" value="Archaea"/>
</dbReference>
<evidence type="ECO:0000313" key="1">
    <source>
        <dbReference type="EMBL" id="ACV11057.1"/>
    </source>
</evidence>
<sequence length="349" mass="39694">MTGQDFHAEFDFELGVCQWAERAWPPDSDCENPLVVARQLGTKRRRWDTIVLECDRDGLRQRAEFGERALDSDLLDVIPHAPAEWTYYRDALPDPGYPWRYVREAIHRAGDRGILAVRKSGGRIEIRRKSVYPSWIERVIAIENKPDLDASAARHLAPQIERDVAMGLADEVWVATAETGERIEPALLENVPVEAGILVVDPSAGDADVAWNPRTLDPSKPGVRILDRPSGGDHDASAARFEYVDPEWKAQKRREIAERAYERGWRSYVESMRPDCRHFELSWEEPGPTPFCAAKDRRQTAAECRGSCGEFEPEPPVWRTKGWPIEGGPGAAIKRLLARRRRRQRPGMK</sequence>
<proteinExistence type="predicted"/>
<accession>C7NUG0</accession>
<dbReference type="OrthoDB" id="166534at2157"/>
<protein>
    <submittedName>
        <fullName evidence="1">Uncharacterized protein</fullName>
    </submittedName>
</protein>
<name>C7NUG0_HALUD</name>
<dbReference type="RefSeq" id="WP_015788634.1">
    <property type="nucleotide sequence ID" value="NC_013158.1"/>
</dbReference>
<reference evidence="1 2" key="1">
    <citation type="journal article" date="2009" name="Stand. Genomic Sci.">
        <title>Complete genome sequence of Halorhabdus utahensis type strain (AX-2).</title>
        <authorList>
            <person name="Anderson I."/>
            <person name="Tindall B.J."/>
            <person name="Pomrenke H."/>
            <person name="Goker M."/>
            <person name="Lapidus A."/>
            <person name="Nolan M."/>
            <person name="Copeland A."/>
            <person name="Glavina Del Rio T."/>
            <person name="Chen F."/>
            <person name="Tice H."/>
            <person name="Cheng J.F."/>
            <person name="Lucas S."/>
            <person name="Chertkov O."/>
            <person name="Bruce D."/>
            <person name="Brettin T."/>
            <person name="Detter J.C."/>
            <person name="Han C."/>
            <person name="Goodwin L."/>
            <person name="Land M."/>
            <person name="Hauser L."/>
            <person name="Chang Y.J."/>
            <person name="Jeffries C.D."/>
            <person name="Pitluck S."/>
            <person name="Pati A."/>
            <person name="Mavromatis K."/>
            <person name="Ivanova N."/>
            <person name="Ovchinnikova G."/>
            <person name="Chen A."/>
            <person name="Palaniappan K."/>
            <person name="Chain P."/>
            <person name="Rohde M."/>
            <person name="Bristow J."/>
            <person name="Eisen J.A."/>
            <person name="Markowitz V."/>
            <person name="Hugenholtz P."/>
            <person name="Kyrpides N.C."/>
            <person name="Klenk H.P."/>
        </authorList>
    </citation>
    <scope>NUCLEOTIDE SEQUENCE [LARGE SCALE GENOMIC DNA]</scope>
    <source>
        <strain evidence="2">DSM 12940 / JCM 11049 / AX-2</strain>
    </source>
</reference>